<dbReference type="AlphaFoldDB" id="L8GVY4"/>
<evidence type="ECO:0000313" key="3">
    <source>
        <dbReference type="EMBL" id="ELR16246.1"/>
    </source>
</evidence>
<dbReference type="RefSeq" id="XP_004338259.1">
    <property type="nucleotide sequence ID" value="XM_004338211.1"/>
</dbReference>
<name>L8GVY4_ACACF</name>
<proteinExistence type="predicted"/>
<evidence type="ECO:0000256" key="1">
    <source>
        <dbReference type="SAM" id="MobiDB-lite"/>
    </source>
</evidence>
<dbReference type="Pfam" id="PF02257">
    <property type="entry name" value="RFX_DNA_binding"/>
    <property type="match status" value="1"/>
</dbReference>
<sequence length="375" mass="42103">MMMTNNQSSSIFLKSKEEAMPHILIWLGRTYVEKPGSMLLKKDVHAAYSAFCAEHRFETTTNAAFGKMFKRVFPSAEVRRLVKHNETTFFYENMTSQSASGNAPLPSSSSPGNGNGSPRPASESTPVREQRPRLEGSTHSPKRRRATAKEKGRLGSGDTNKRRSVKSEEEEEEDGTEAELARYDQKGFGREERTAVRPERASAAVSVPVGEPQLASWTSDAQLGFTDTLHRFCQLYRHEIWGFFPINPSMVEYPTLSYIFNTDHGTAERSALSVAAHYVVSMGYLLLGDVTHGREFFWKAREHLSYVFDSSNYDVACLLKHMSWAAMLFSGTGSEGHERETYYLSLCKNICQMLGVCRTRLATINSLLGLQFTSI</sequence>
<dbReference type="GO" id="GO:0006355">
    <property type="term" value="P:regulation of DNA-templated transcription"/>
    <property type="evidence" value="ECO:0007669"/>
    <property type="project" value="InterPro"/>
</dbReference>
<protein>
    <recommendedName>
        <fullName evidence="2">RFX-type winged-helix domain-containing protein</fullName>
    </recommendedName>
</protein>
<gene>
    <name evidence="3" type="ORF">ACA1_310750</name>
</gene>
<keyword evidence="4" id="KW-1185">Reference proteome</keyword>
<dbReference type="InterPro" id="IPR036390">
    <property type="entry name" value="WH_DNA-bd_sf"/>
</dbReference>
<feature type="compositionally biased region" description="Basic and acidic residues" evidence="1">
    <location>
        <begin position="179"/>
        <end position="200"/>
    </location>
</feature>
<dbReference type="GO" id="GO:0003677">
    <property type="term" value="F:DNA binding"/>
    <property type="evidence" value="ECO:0007669"/>
    <property type="project" value="InterPro"/>
</dbReference>
<dbReference type="GeneID" id="14916924"/>
<feature type="compositionally biased region" description="Low complexity" evidence="1">
    <location>
        <begin position="98"/>
        <end position="122"/>
    </location>
</feature>
<dbReference type="KEGG" id="acan:ACA1_310750"/>
<feature type="region of interest" description="Disordered" evidence="1">
    <location>
        <begin position="96"/>
        <end position="204"/>
    </location>
</feature>
<evidence type="ECO:0000313" key="4">
    <source>
        <dbReference type="Proteomes" id="UP000011083"/>
    </source>
</evidence>
<feature type="compositionally biased region" description="Basic and acidic residues" evidence="1">
    <location>
        <begin position="126"/>
        <end position="136"/>
    </location>
</feature>
<evidence type="ECO:0000259" key="2">
    <source>
        <dbReference type="Pfam" id="PF02257"/>
    </source>
</evidence>
<dbReference type="Gene3D" id="1.10.10.10">
    <property type="entry name" value="Winged helix-like DNA-binding domain superfamily/Winged helix DNA-binding domain"/>
    <property type="match status" value="1"/>
</dbReference>
<dbReference type="InterPro" id="IPR036388">
    <property type="entry name" value="WH-like_DNA-bd_sf"/>
</dbReference>
<feature type="compositionally biased region" description="Acidic residues" evidence="1">
    <location>
        <begin position="168"/>
        <end position="177"/>
    </location>
</feature>
<dbReference type="EMBL" id="KB008002">
    <property type="protein sequence ID" value="ELR16246.1"/>
    <property type="molecule type" value="Genomic_DNA"/>
</dbReference>
<dbReference type="VEuPathDB" id="AmoebaDB:ACA1_310750"/>
<organism evidence="3 4">
    <name type="scientific">Acanthamoeba castellanii (strain ATCC 30010 / Neff)</name>
    <dbReference type="NCBI Taxonomy" id="1257118"/>
    <lineage>
        <taxon>Eukaryota</taxon>
        <taxon>Amoebozoa</taxon>
        <taxon>Discosea</taxon>
        <taxon>Longamoebia</taxon>
        <taxon>Centramoebida</taxon>
        <taxon>Acanthamoebidae</taxon>
        <taxon>Acanthamoeba</taxon>
    </lineage>
</organism>
<dbReference type="SUPFAM" id="SSF46785">
    <property type="entry name" value="Winged helix' DNA-binding domain"/>
    <property type="match status" value="1"/>
</dbReference>
<dbReference type="Proteomes" id="UP000011083">
    <property type="component" value="Unassembled WGS sequence"/>
</dbReference>
<dbReference type="InterPro" id="IPR003150">
    <property type="entry name" value="DNA-bd_RFX"/>
</dbReference>
<feature type="compositionally biased region" description="Basic and acidic residues" evidence="1">
    <location>
        <begin position="147"/>
        <end position="167"/>
    </location>
</feature>
<accession>L8GVY4</accession>
<feature type="domain" description="RFX-type winged-helix" evidence="2">
    <location>
        <begin position="23"/>
        <end position="96"/>
    </location>
</feature>
<reference evidence="3 4" key="1">
    <citation type="journal article" date="2013" name="Genome Biol.">
        <title>Genome of Acanthamoeba castellanii highlights extensive lateral gene transfer and early evolution of tyrosine kinase signaling.</title>
        <authorList>
            <person name="Clarke M."/>
            <person name="Lohan A.J."/>
            <person name="Liu B."/>
            <person name="Lagkouvardos I."/>
            <person name="Roy S."/>
            <person name="Zafar N."/>
            <person name="Bertelli C."/>
            <person name="Schilde C."/>
            <person name="Kianianmomeni A."/>
            <person name="Burglin T.R."/>
            <person name="Frech C."/>
            <person name="Turcotte B."/>
            <person name="Kopec K.O."/>
            <person name="Synnott J.M."/>
            <person name="Choo C."/>
            <person name="Paponov I."/>
            <person name="Finkler A."/>
            <person name="Soon Heng Tan C."/>
            <person name="Hutchins A.P."/>
            <person name="Weinmeier T."/>
            <person name="Rattei T."/>
            <person name="Chu J.S."/>
            <person name="Gimenez G."/>
            <person name="Irimia M."/>
            <person name="Rigden D.J."/>
            <person name="Fitzpatrick D.A."/>
            <person name="Lorenzo-Morales J."/>
            <person name="Bateman A."/>
            <person name="Chiu C.H."/>
            <person name="Tang P."/>
            <person name="Hegemann P."/>
            <person name="Fromm H."/>
            <person name="Raoult D."/>
            <person name="Greub G."/>
            <person name="Miranda-Saavedra D."/>
            <person name="Chen N."/>
            <person name="Nash P."/>
            <person name="Ginger M.L."/>
            <person name="Horn M."/>
            <person name="Schaap P."/>
            <person name="Caler L."/>
            <person name="Loftus B."/>
        </authorList>
    </citation>
    <scope>NUCLEOTIDE SEQUENCE [LARGE SCALE GENOMIC DNA]</scope>
    <source>
        <strain evidence="3 4">Neff</strain>
    </source>
</reference>